<reference evidence="2" key="1">
    <citation type="submission" date="2020-01" db="EMBL/GenBank/DDBJ databases">
        <title>'Steroidobacter agaridevorans' sp. nov., agar-degrading bacteria isolated from rhizosphere soils.</title>
        <authorList>
            <person name="Ikenaga M."/>
            <person name="Kataoka M."/>
            <person name="Murouchi A."/>
            <person name="Katsuragi S."/>
            <person name="Sakai M."/>
        </authorList>
    </citation>
    <scope>NUCLEOTIDE SEQUENCE [LARGE SCALE GENOMIC DNA]</scope>
    <source>
        <strain evidence="2">YU21-B</strain>
    </source>
</reference>
<organism evidence="1 2">
    <name type="scientific">Steroidobacter agaridevorans</name>
    <dbReference type="NCBI Taxonomy" id="2695856"/>
    <lineage>
        <taxon>Bacteria</taxon>
        <taxon>Pseudomonadati</taxon>
        <taxon>Pseudomonadota</taxon>
        <taxon>Gammaproteobacteria</taxon>
        <taxon>Steroidobacterales</taxon>
        <taxon>Steroidobacteraceae</taxon>
        <taxon>Steroidobacter</taxon>
    </lineage>
</organism>
<sequence>MRSDGHEGARAFAIRIGDPVEGFIDELPGVEGAAGQCLGEIFECLHERSLPRETGGETLSKGWGTSLTVAS</sequence>
<comment type="caution">
    <text evidence="1">The sequence shown here is derived from an EMBL/GenBank/DDBJ whole genome shotgun (WGS) entry which is preliminary data.</text>
</comment>
<dbReference type="Proteomes" id="UP000445000">
    <property type="component" value="Unassembled WGS sequence"/>
</dbReference>
<dbReference type="AlphaFoldDB" id="A0A829Y8P9"/>
<dbReference type="EMBL" id="BLJN01000002">
    <property type="protein sequence ID" value="GFE79679.1"/>
    <property type="molecule type" value="Genomic_DNA"/>
</dbReference>
<keyword evidence="2" id="KW-1185">Reference proteome</keyword>
<evidence type="ECO:0000313" key="2">
    <source>
        <dbReference type="Proteomes" id="UP000445000"/>
    </source>
</evidence>
<evidence type="ECO:0000313" key="1">
    <source>
        <dbReference type="EMBL" id="GFE79679.1"/>
    </source>
</evidence>
<name>A0A829Y8P9_9GAMM</name>
<protein>
    <submittedName>
        <fullName evidence="1">Uncharacterized protein</fullName>
    </submittedName>
</protein>
<proteinExistence type="predicted"/>
<gene>
    <name evidence="1" type="ORF">GCM10011487_16790</name>
</gene>
<accession>A0A829Y8P9</accession>